<dbReference type="Gene3D" id="3.30.70.330">
    <property type="match status" value="1"/>
</dbReference>
<dbReference type="OrthoDB" id="297739at2759"/>
<dbReference type="STRING" id="3055.A0A2K3DPK2"/>
<dbReference type="ExpressionAtlas" id="A0A2K3DPK2">
    <property type="expression patterns" value="baseline and differential"/>
</dbReference>
<sequence>MEDPASPGILTPLTPPARSKGDLRKTYISRAKRNDALRRGEARARYTASAKTFGTEWGVGVGLHFELMKWLRYLFLFLIVCAIPFMIVIGCSVFTDAIHMEDHTYGIKKYPPTKIHSLTFAAIVDDTIDNGTLQYMNTQIWRQWKGPMFKSTFLTWISLVDAGAMLLFCAGLVALWYHLRRFANYMDRTTLEAADYTVLVRGLPADADAAQVGEHFSRYGDVMDVVLVTDRLSATLADCGRAAHLQQKRAMVLDAAAVRNGGDSHLPKLEKLDERIAGIAEDIREVAEKPQRVRAAFVTFNSENERRACIKQCPNNWLSCLIQSRADRYLNHCRFWVRHAAAPEDYTLEHLAVAEWQLAARELFVWIVTLVLVLLCAAAITKLTDVSNAESSTLNWYSSTLYTSTAAAVRTAKTAASVSAAAARSNRTAQLSDFCSAELSITCSQLLSARINTTAGVKLGWGALPSWNSSLERLLFERPLTAALQGCAYGLPASGTAGSGIIGSGAACGLETCLPCVCLGVAETPSLTTGAAGRVAATQICDPYIDQWDVRSWGIRLAISLVVAVLNAAIKWLLRGLVRLGRHWTHTDRERSYALQCFLAMLVNTVAVLLLTNAQSLGELARDSPHGAWLRYFVRYGAYDDFSALWYENVGLSIMILMLINTASPLLNIATEAAWQALLRCRVHYCLTWPLQGDFDEAWARPRFTLEHRTADLLLNASLALLFGSGMPLLYLVFAGYLLVAELADRWALTKLCSGSPRYSKGLMRLVMGLLPWMAVAHCAFGLWMHTYFQVVAPADATGALVGGGDVASLSAAVRATNARLSGANGDLNALQSSGTWQRITQPNGLALLLLFVLLSLWLLIGRYILWRLAACMGRAAARACCPHSWLLRLQLDSEATVACACTYAEALVARELHGTPTYRLANHPHYTQYFAASGLNRAVGVAALVAAAASGGAGRNIYTRLRTVRRRGTRLAGAPSFQILPHAITDSAAASEGTSAGVSAGASKASLSVAAGANATTSVTATGDTGVVFAAAMAALANDNAMAAAAAGTATKGNEAKDVPLPPIKDSNVIRAAQPVEAMLRGPDVDAVQLLEAEEELAAVLEASAREYASLQQRQVQPQQERYPQVAGMGLPTSVEAGVLPLAVGDGVVVVVGTPQRQQPGTLPPPPPVLPPAPTAASPQPVAAQSPFYAPVPAATAALGASPATASCVITASGGVAAVGAGSGRLIGASALRIELPGETAPAPPLSPPSS</sequence>
<feature type="transmembrane region" description="Helical" evidence="2">
    <location>
        <begin position="553"/>
        <end position="573"/>
    </location>
</feature>
<name>A0A2K3DPK2_CHLRE</name>
<dbReference type="InterPro" id="IPR035979">
    <property type="entry name" value="RBD_domain_sf"/>
</dbReference>
<evidence type="ECO:0000313" key="3">
    <source>
        <dbReference type="EMBL" id="PNW82476.1"/>
    </source>
</evidence>
<keyword evidence="2" id="KW-1133">Transmembrane helix</keyword>
<dbReference type="PANTHER" id="PTHR13018">
    <property type="entry name" value="PROBABLE MEMBRANE PROTEIN DUF221-RELATED"/>
    <property type="match status" value="1"/>
</dbReference>
<organism evidence="3 4">
    <name type="scientific">Chlamydomonas reinhardtii</name>
    <name type="common">Chlamydomonas smithii</name>
    <dbReference type="NCBI Taxonomy" id="3055"/>
    <lineage>
        <taxon>Eukaryota</taxon>
        <taxon>Viridiplantae</taxon>
        <taxon>Chlorophyta</taxon>
        <taxon>core chlorophytes</taxon>
        <taxon>Chlorophyceae</taxon>
        <taxon>CS clade</taxon>
        <taxon>Chlamydomonadales</taxon>
        <taxon>Chlamydomonadaceae</taxon>
        <taxon>Chlamydomonas</taxon>
    </lineage>
</organism>
<dbReference type="Proteomes" id="UP000006906">
    <property type="component" value="Chromosome 6"/>
</dbReference>
<dbReference type="InterPro" id="IPR012677">
    <property type="entry name" value="Nucleotide-bd_a/b_plait_sf"/>
</dbReference>
<dbReference type="AlphaFoldDB" id="A0A2K3DPK2"/>
<proteinExistence type="predicted"/>
<keyword evidence="4" id="KW-1185">Reference proteome</keyword>
<gene>
    <name evidence="3" type="ORF">CHLRE_06g280475v5</name>
</gene>
<feature type="transmembrane region" description="Helical" evidence="2">
    <location>
        <begin position="846"/>
        <end position="866"/>
    </location>
</feature>
<dbReference type="GO" id="GO:0005227">
    <property type="term" value="F:calcium-activated cation channel activity"/>
    <property type="evidence" value="ECO:0000318"/>
    <property type="project" value="GO_Central"/>
</dbReference>
<dbReference type="InterPro" id="IPR045122">
    <property type="entry name" value="Csc1-like"/>
</dbReference>
<dbReference type="PANTHER" id="PTHR13018:SF135">
    <property type="entry name" value="CSC1_OSCA1-LIKE 7TM REGION DOMAIN-CONTAINING PROTEIN"/>
    <property type="match status" value="1"/>
</dbReference>
<protein>
    <recommendedName>
        <fullName evidence="5">RRM domain-containing protein</fullName>
    </recommendedName>
</protein>
<keyword evidence="2" id="KW-0812">Transmembrane</keyword>
<feature type="transmembrane region" description="Helical" evidence="2">
    <location>
        <begin position="762"/>
        <end position="784"/>
    </location>
</feature>
<feature type="region of interest" description="Disordered" evidence="1">
    <location>
        <begin position="1157"/>
        <end position="1184"/>
    </location>
</feature>
<evidence type="ECO:0000256" key="1">
    <source>
        <dbReference type="SAM" id="MobiDB-lite"/>
    </source>
</evidence>
<feature type="transmembrane region" description="Helical" evidence="2">
    <location>
        <begin position="363"/>
        <end position="381"/>
    </location>
</feature>
<accession>A0A2K3DPK2</accession>
<dbReference type="GO" id="GO:0005886">
    <property type="term" value="C:plasma membrane"/>
    <property type="evidence" value="ECO:0000318"/>
    <property type="project" value="GO_Central"/>
</dbReference>
<feature type="transmembrane region" description="Helical" evidence="2">
    <location>
        <begin position="719"/>
        <end position="741"/>
    </location>
</feature>
<evidence type="ECO:0000313" key="4">
    <source>
        <dbReference type="Proteomes" id="UP000006906"/>
    </source>
</evidence>
<reference evidence="3 4" key="1">
    <citation type="journal article" date="2007" name="Science">
        <title>The Chlamydomonas genome reveals the evolution of key animal and plant functions.</title>
        <authorList>
            <person name="Merchant S.S."/>
            <person name="Prochnik S.E."/>
            <person name="Vallon O."/>
            <person name="Harris E.H."/>
            <person name="Karpowicz S.J."/>
            <person name="Witman G.B."/>
            <person name="Terry A."/>
            <person name="Salamov A."/>
            <person name="Fritz-Laylin L.K."/>
            <person name="Marechal-Drouard L."/>
            <person name="Marshall W.F."/>
            <person name="Qu L.H."/>
            <person name="Nelson D.R."/>
            <person name="Sanderfoot A.A."/>
            <person name="Spalding M.H."/>
            <person name="Kapitonov V.V."/>
            <person name="Ren Q."/>
            <person name="Ferris P."/>
            <person name="Lindquist E."/>
            <person name="Shapiro H."/>
            <person name="Lucas S.M."/>
            <person name="Grimwood J."/>
            <person name="Schmutz J."/>
            <person name="Cardol P."/>
            <person name="Cerutti H."/>
            <person name="Chanfreau G."/>
            <person name="Chen C.L."/>
            <person name="Cognat V."/>
            <person name="Croft M.T."/>
            <person name="Dent R."/>
            <person name="Dutcher S."/>
            <person name="Fernandez E."/>
            <person name="Fukuzawa H."/>
            <person name="Gonzalez-Ballester D."/>
            <person name="Gonzalez-Halphen D."/>
            <person name="Hallmann A."/>
            <person name="Hanikenne M."/>
            <person name="Hippler M."/>
            <person name="Inwood W."/>
            <person name="Jabbari K."/>
            <person name="Kalanon M."/>
            <person name="Kuras R."/>
            <person name="Lefebvre P.A."/>
            <person name="Lemaire S.D."/>
            <person name="Lobanov A.V."/>
            <person name="Lohr M."/>
            <person name="Manuell A."/>
            <person name="Meier I."/>
            <person name="Mets L."/>
            <person name="Mittag M."/>
            <person name="Mittelmeier T."/>
            <person name="Moroney J.V."/>
            <person name="Moseley J."/>
            <person name="Napoli C."/>
            <person name="Nedelcu A.M."/>
            <person name="Niyogi K."/>
            <person name="Novoselov S.V."/>
            <person name="Paulsen I.T."/>
            <person name="Pazour G."/>
            <person name="Purton S."/>
            <person name="Ral J.P."/>
            <person name="Riano-Pachon D.M."/>
            <person name="Riekhof W."/>
            <person name="Rymarquis L."/>
            <person name="Schroda M."/>
            <person name="Stern D."/>
            <person name="Umen J."/>
            <person name="Willows R."/>
            <person name="Wilson N."/>
            <person name="Zimmer S.L."/>
            <person name="Allmer J."/>
            <person name="Balk J."/>
            <person name="Bisova K."/>
            <person name="Chen C.J."/>
            <person name="Elias M."/>
            <person name="Gendler K."/>
            <person name="Hauser C."/>
            <person name="Lamb M.R."/>
            <person name="Ledford H."/>
            <person name="Long J.C."/>
            <person name="Minagawa J."/>
            <person name="Page M.D."/>
            <person name="Pan J."/>
            <person name="Pootakham W."/>
            <person name="Roje S."/>
            <person name="Rose A."/>
            <person name="Stahlberg E."/>
            <person name="Terauchi A.M."/>
            <person name="Yang P."/>
            <person name="Ball S."/>
            <person name="Bowler C."/>
            <person name="Dieckmann C.L."/>
            <person name="Gladyshev V.N."/>
            <person name="Green P."/>
            <person name="Jorgensen R."/>
            <person name="Mayfield S."/>
            <person name="Mueller-Roeber B."/>
            <person name="Rajamani S."/>
            <person name="Sayre R.T."/>
            <person name="Brokstein P."/>
            <person name="Dubchak I."/>
            <person name="Goodstein D."/>
            <person name="Hornick L."/>
            <person name="Huang Y.W."/>
            <person name="Jhaveri J."/>
            <person name="Luo Y."/>
            <person name="Martinez D."/>
            <person name="Ngau W.C."/>
            <person name="Otillar B."/>
            <person name="Poliakov A."/>
            <person name="Porter A."/>
            <person name="Szajkowski L."/>
            <person name="Werner G."/>
            <person name="Zhou K."/>
            <person name="Grigoriev I.V."/>
            <person name="Rokhsar D.S."/>
            <person name="Grossman A.R."/>
        </authorList>
    </citation>
    <scope>NUCLEOTIDE SEQUENCE [LARGE SCALE GENOMIC DNA]</scope>
    <source>
        <strain evidence="4">CC-503</strain>
    </source>
</reference>
<dbReference type="RefSeq" id="XP_042923957.1">
    <property type="nucleotide sequence ID" value="XM_043063251.1"/>
</dbReference>
<keyword evidence="2" id="KW-0472">Membrane</keyword>
<dbReference type="SUPFAM" id="SSF54928">
    <property type="entry name" value="RNA-binding domain, RBD"/>
    <property type="match status" value="1"/>
</dbReference>
<dbReference type="GO" id="GO:0003676">
    <property type="term" value="F:nucleic acid binding"/>
    <property type="evidence" value="ECO:0007669"/>
    <property type="project" value="InterPro"/>
</dbReference>
<evidence type="ECO:0008006" key="5">
    <source>
        <dbReference type="Google" id="ProtNLM"/>
    </source>
</evidence>
<dbReference type="InParanoid" id="A0A2K3DPK2"/>
<dbReference type="EMBL" id="CM008967">
    <property type="protein sequence ID" value="PNW82476.1"/>
    <property type="molecule type" value="Genomic_DNA"/>
</dbReference>
<feature type="compositionally biased region" description="Pro residues" evidence="1">
    <location>
        <begin position="1163"/>
        <end position="1175"/>
    </location>
</feature>
<feature type="transmembrane region" description="Helical" evidence="2">
    <location>
        <begin position="153"/>
        <end position="179"/>
    </location>
</feature>
<dbReference type="KEGG" id="cre:CHLRE_06g280475v5"/>
<dbReference type="PaxDb" id="3055-EDP01691"/>
<dbReference type="Gramene" id="PNW82476">
    <property type="protein sequence ID" value="PNW82476"/>
    <property type="gene ID" value="CHLRE_06g280475v5"/>
</dbReference>
<dbReference type="GeneID" id="5720909"/>
<evidence type="ECO:0000256" key="2">
    <source>
        <dbReference type="SAM" id="Phobius"/>
    </source>
</evidence>
<dbReference type="OMA" id="LANDNAM"/>
<feature type="transmembrane region" description="Helical" evidence="2">
    <location>
        <begin position="73"/>
        <end position="95"/>
    </location>
</feature>
<feature type="transmembrane region" description="Helical" evidence="2">
    <location>
        <begin position="593"/>
        <end position="612"/>
    </location>
</feature>